<evidence type="ECO:0000313" key="3">
    <source>
        <dbReference type="Proteomes" id="UP001498398"/>
    </source>
</evidence>
<dbReference type="EMBL" id="JBANRG010000023">
    <property type="protein sequence ID" value="KAK7455233.1"/>
    <property type="molecule type" value="Genomic_DNA"/>
</dbReference>
<feature type="region of interest" description="Disordered" evidence="1">
    <location>
        <begin position="1"/>
        <end position="108"/>
    </location>
</feature>
<organism evidence="2 3">
    <name type="scientific">Marasmiellus scandens</name>
    <dbReference type="NCBI Taxonomy" id="2682957"/>
    <lineage>
        <taxon>Eukaryota</taxon>
        <taxon>Fungi</taxon>
        <taxon>Dikarya</taxon>
        <taxon>Basidiomycota</taxon>
        <taxon>Agaricomycotina</taxon>
        <taxon>Agaricomycetes</taxon>
        <taxon>Agaricomycetidae</taxon>
        <taxon>Agaricales</taxon>
        <taxon>Marasmiineae</taxon>
        <taxon>Omphalotaceae</taxon>
        <taxon>Marasmiellus</taxon>
    </lineage>
</organism>
<gene>
    <name evidence="2" type="ORF">VKT23_011106</name>
</gene>
<comment type="caution">
    <text evidence="2">The sequence shown here is derived from an EMBL/GenBank/DDBJ whole genome shotgun (WGS) entry which is preliminary data.</text>
</comment>
<accession>A0ABR1J9X0</accession>
<evidence type="ECO:0000313" key="2">
    <source>
        <dbReference type="EMBL" id="KAK7455233.1"/>
    </source>
</evidence>
<sequence length="187" mass="20492">MDWSPDRNGGQTSPAAQEGQPQPMADYSVADGDEMLVDDASPAPGQGADTSAMNVDDPLAGNISYASEHQPNLRQHPSPRRNRPSPTKGPPGENISRHPYPPPHPSDVHQMVGIMTNCAIADTMDWDPMQISTVKQIEHRVTPAQVPEDDPRHVPRHRLQRINSDFKAFLRVPPSGGAHWRPIKASV</sequence>
<keyword evidence="3" id="KW-1185">Reference proteome</keyword>
<dbReference type="Proteomes" id="UP001498398">
    <property type="component" value="Unassembled WGS sequence"/>
</dbReference>
<name>A0ABR1J9X0_9AGAR</name>
<reference evidence="2 3" key="1">
    <citation type="submission" date="2024-01" db="EMBL/GenBank/DDBJ databases">
        <title>A draft genome for the cacao thread blight pathogen Marasmiellus scandens.</title>
        <authorList>
            <person name="Baruah I.K."/>
            <person name="Leung J."/>
            <person name="Bukari Y."/>
            <person name="Amoako-Attah I."/>
            <person name="Meinhardt L.W."/>
            <person name="Bailey B.A."/>
            <person name="Cohen S.P."/>
        </authorList>
    </citation>
    <scope>NUCLEOTIDE SEQUENCE [LARGE SCALE GENOMIC DNA]</scope>
    <source>
        <strain evidence="2 3">GH-19</strain>
    </source>
</reference>
<evidence type="ECO:0000256" key="1">
    <source>
        <dbReference type="SAM" id="MobiDB-lite"/>
    </source>
</evidence>
<protein>
    <submittedName>
        <fullName evidence="2">Uncharacterized protein</fullName>
    </submittedName>
</protein>
<proteinExistence type="predicted"/>
<feature type="compositionally biased region" description="Polar residues" evidence="1">
    <location>
        <begin position="64"/>
        <end position="75"/>
    </location>
</feature>